<name>A0ABP1RJY6_9HEXA</name>
<feature type="transmembrane region" description="Helical" evidence="1">
    <location>
        <begin position="227"/>
        <end position="246"/>
    </location>
</feature>
<comment type="caution">
    <text evidence="2">The sequence shown here is derived from an EMBL/GenBank/DDBJ whole genome shotgun (WGS) entry which is preliminary data.</text>
</comment>
<dbReference type="Proteomes" id="UP001642540">
    <property type="component" value="Unassembled WGS sequence"/>
</dbReference>
<protein>
    <submittedName>
        <fullName evidence="2">Uncharacterized protein</fullName>
    </submittedName>
</protein>
<keyword evidence="1" id="KW-0812">Transmembrane</keyword>
<keyword evidence="3" id="KW-1185">Reference proteome</keyword>
<gene>
    <name evidence="2" type="ORF">ODALV1_LOCUS23088</name>
</gene>
<keyword evidence="1" id="KW-1133">Transmembrane helix</keyword>
<accession>A0ABP1RJY6</accession>
<feature type="transmembrane region" description="Helical" evidence="1">
    <location>
        <begin position="278"/>
        <end position="295"/>
    </location>
</feature>
<evidence type="ECO:0000313" key="3">
    <source>
        <dbReference type="Proteomes" id="UP001642540"/>
    </source>
</evidence>
<organism evidence="2 3">
    <name type="scientific">Orchesella dallaii</name>
    <dbReference type="NCBI Taxonomy" id="48710"/>
    <lineage>
        <taxon>Eukaryota</taxon>
        <taxon>Metazoa</taxon>
        <taxon>Ecdysozoa</taxon>
        <taxon>Arthropoda</taxon>
        <taxon>Hexapoda</taxon>
        <taxon>Collembola</taxon>
        <taxon>Entomobryomorpha</taxon>
        <taxon>Entomobryoidea</taxon>
        <taxon>Orchesellidae</taxon>
        <taxon>Orchesellinae</taxon>
        <taxon>Orchesella</taxon>
    </lineage>
</organism>
<proteinExistence type="predicted"/>
<evidence type="ECO:0000313" key="2">
    <source>
        <dbReference type="EMBL" id="CAL8129332.1"/>
    </source>
</evidence>
<evidence type="ECO:0000256" key="1">
    <source>
        <dbReference type="SAM" id="Phobius"/>
    </source>
</evidence>
<dbReference type="EMBL" id="CAXLJM020000076">
    <property type="protein sequence ID" value="CAL8129332.1"/>
    <property type="molecule type" value="Genomic_DNA"/>
</dbReference>
<reference evidence="2 3" key="1">
    <citation type="submission" date="2024-08" db="EMBL/GenBank/DDBJ databases">
        <authorList>
            <person name="Cucini C."/>
            <person name="Frati F."/>
        </authorList>
    </citation>
    <scope>NUCLEOTIDE SEQUENCE [LARGE SCALE GENOMIC DNA]</scope>
</reference>
<sequence>MGTFKQILFLVMPHMNGPEFTHYPGFLPYLSSIQSHVIPFRVHYEFSRNSGVSPSPVILITKVIEVIFICRLCKILDSSSKSYPFRDYSVKCDLAQKCRRQMEEIYMHVTSDGKYLYYYTDEVPFDELNTTLNFRTTQTLRKKKTPFIQLVLMTVLKSIPGIRGRQDKSLYHVAPWIRSDYTMEAVLNFKDQEVVPIQRLYYNFITCHGENSAIDFYAYIRVFDASVWVLLMLCMGSILFMAISISNSYLETGINMLGLLIHNASLNTTVFRKDKIRLLLAIWLFAAAVISTFYSDANTAAFVMPQRISRIESILEAGERFSIYTFVTPSVIMNKGEENLPRAVYDTEFGEDVYKWIRSRYPRFSMAFTEDLKNGNLTNSINMFRLQMLRQILKIYHR</sequence>
<keyword evidence="1" id="KW-0472">Membrane</keyword>